<evidence type="ECO:0000256" key="5">
    <source>
        <dbReference type="ARBA" id="ARBA00022519"/>
    </source>
</evidence>
<dbReference type="InterPro" id="IPR027463">
    <property type="entry name" value="AcrB_DN_DC_subdom"/>
</dbReference>
<feature type="transmembrane region" description="Helical" evidence="9">
    <location>
        <begin position="370"/>
        <end position="392"/>
    </location>
</feature>
<proteinExistence type="inferred from homology"/>
<accession>A0A9D2KLU2</accession>
<dbReference type="AlphaFoldDB" id="A0A9D2KLU2"/>
<dbReference type="Proteomes" id="UP000824225">
    <property type="component" value="Unassembled WGS sequence"/>
</dbReference>
<gene>
    <name evidence="10" type="ORF">H9962_10435</name>
</gene>
<dbReference type="SUPFAM" id="SSF82693">
    <property type="entry name" value="Multidrug efflux transporter AcrB pore domain, PN1, PN2, PC1 and PC2 subdomains"/>
    <property type="match status" value="3"/>
</dbReference>
<dbReference type="FunFam" id="1.20.1640.10:FF:000001">
    <property type="entry name" value="Efflux pump membrane transporter"/>
    <property type="match status" value="1"/>
</dbReference>
<evidence type="ECO:0000256" key="2">
    <source>
        <dbReference type="ARBA" id="ARBA00010942"/>
    </source>
</evidence>
<feature type="transmembrane region" description="Helical" evidence="9">
    <location>
        <begin position="438"/>
        <end position="462"/>
    </location>
</feature>
<sequence length="1055" mass="112096">MSRFFIHHPIFAWVIALVIMLAGAISMVSLPVSQYPDVASPAIRVSATYPGASAQTVQDTVTQVIEQNMTGLDNLLYMSSTSDSSGQASITLTFAMGTDPDTAQVQVQNKLQLATPMLPQTVQQQGVSVTKSNSSMFLALAFISTDGSMDQTDLSDYVNATIKDELSRVDGVGDVTTFGGQYAMRIWLDPDKLHKYNLTPSDVVGAIKAQNVQVAAGQLGGLPVPDDGAGAPPINVTIKAQELLQTPADFENILLRVEPSGGSVFVKDVARVEIGSESYYATSRLNGAPAGGLALSLASGANALSTAERVKQRIEELKPYMPEGVEAVVAMDTTPPVRMSIEEVAKTLFEAVALVFLVMLLFLQNVRATLIPTIAVPVVLLGTFGVLAVFGYSINTLTLFGMVLAIGLLVDDAIVVVENVERVMSEEHLDPVAATEKSMGQITSSLVGIAVVLSAVFLPMAFMSGSTGVIYRQFSVTIVSAMLLSVLIALVLTPALCASMLKSRGGHAEAQHGFAGWFNRAFNAGTVRYHRGIRSLARRGGRLMLVYAALVACLAFLYMRLPTAYLPSEDQGVLFALVQMPSNTPQERTLEVLKQLEDYGLTQEKDTVERIMSVAGFSFSGSGQNTGMAFISLKDWEERPNPDQSAAAVAARFRQAFTGMVDAQVVVFQPPAIIELGTSAGFTMELLDRGGVGHEKLMEARNQLLGNAAANPAIAYARPNGLDDTAQYAISIDNRLAASLGLSLSDISTDLSVLAGGAYVNDFIDRGRVKKVYVQADAPFRMVEADLRHWNFRNNLGDLVPFSSIASTDWTMGPARLERYNGVASLEIQGEPVPGVSSGTAMAAMEAEVAKLGKDFGVDWTGLSYQERLAGSQTLLLYGLAAVVVFLALAALYESWSIPIAVILVIPLGMLGAVLGTSLRGLSNDVYFQVGMLATMGLGAKNAILVVEFARTLWRNGAGLREAAAEAARLRLRPILMTSLAFGLGVLPLMIASGGASSASQKAVGTAVFCGTVAATALGIFFIPVFFVVVCSVADRLFGKKRKGAVTVDPTPVEG</sequence>
<keyword evidence="3" id="KW-0813">Transport</keyword>
<feature type="transmembrane region" description="Helical" evidence="9">
    <location>
        <begin position="975"/>
        <end position="994"/>
    </location>
</feature>
<reference evidence="10" key="1">
    <citation type="journal article" date="2021" name="PeerJ">
        <title>Extensive microbial diversity within the chicken gut microbiome revealed by metagenomics and culture.</title>
        <authorList>
            <person name="Gilroy R."/>
            <person name="Ravi A."/>
            <person name="Getino M."/>
            <person name="Pursley I."/>
            <person name="Horton D.L."/>
            <person name="Alikhan N.F."/>
            <person name="Baker D."/>
            <person name="Gharbi K."/>
            <person name="Hall N."/>
            <person name="Watson M."/>
            <person name="Adriaenssens E.M."/>
            <person name="Foster-Nyarko E."/>
            <person name="Jarju S."/>
            <person name="Secka A."/>
            <person name="Antonio M."/>
            <person name="Oren A."/>
            <person name="Chaudhuri R.R."/>
            <person name="La Ragione R."/>
            <person name="Hildebrand F."/>
            <person name="Pallen M.J."/>
        </authorList>
    </citation>
    <scope>NUCLEOTIDE SEQUENCE</scope>
    <source>
        <strain evidence="10">CHK186-16707</strain>
    </source>
</reference>
<dbReference type="GO" id="GO:0042910">
    <property type="term" value="F:xenobiotic transmembrane transporter activity"/>
    <property type="evidence" value="ECO:0007669"/>
    <property type="project" value="TreeGrafter"/>
</dbReference>
<dbReference type="PANTHER" id="PTHR32063:SF13">
    <property type="entry name" value="MULTIDRUG EFFLUX PUMP SUBUNIT ACRB-RELATED"/>
    <property type="match status" value="1"/>
</dbReference>
<evidence type="ECO:0000256" key="9">
    <source>
        <dbReference type="SAM" id="Phobius"/>
    </source>
</evidence>
<feature type="transmembrane region" description="Helical" evidence="9">
    <location>
        <begin position="12"/>
        <end position="32"/>
    </location>
</feature>
<feature type="transmembrane region" description="Helical" evidence="9">
    <location>
        <begin position="1006"/>
        <end position="1034"/>
    </location>
</feature>
<evidence type="ECO:0000256" key="3">
    <source>
        <dbReference type="ARBA" id="ARBA00022448"/>
    </source>
</evidence>
<evidence type="ECO:0000256" key="6">
    <source>
        <dbReference type="ARBA" id="ARBA00022692"/>
    </source>
</evidence>
<evidence type="ECO:0000256" key="1">
    <source>
        <dbReference type="ARBA" id="ARBA00004429"/>
    </source>
</evidence>
<name>A0A9D2KLU2_9BACT</name>
<feature type="transmembrane region" description="Helical" evidence="9">
    <location>
        <begin position="900"/>
        <end position="920"/>
    </location>
</feature>
<feature type="transmembrane region" description="Helical" evidence="9">
    <location>
        <begin position="543"/>
        <end position="561"/>
    </location>
</feature>
<protein>
    <submittedName>
        <fullName evidence="10">Efflux RND transporter permease subunit</fullName>
    </submittedName>
</protein>
<reference evidence="10" key="2">
    <citation type="submission" date="2021-04" db="EMBL/GenBank/DDBJ databases">
        <authorList>
            <person name="Gilroy R."/>
        </authorList>
    </citation>
    <scope>NUCLEOTIDE SEQUENCE</scope>
    <source>
        <strain evidence="10">CHK186-16707</strain>
    </source>
</reference>
<dbReference type="FunFam" id="3.30.70.1430:FF:000001">
    <property type="entry name" value="Efflux pump membrane transporter"/>
    <property type="match status" value="1"/>
</dbReference>
<evidence type="ECO:0000313" key="11">
    <source>
        <dbReference type="Proteomes" id="UP000824225"/>
    </source>
</evidence>
<dbReference type="InterPro" id="IPR004764">
    <property type="entry name" value="MdtF-like"/>
</dbReference>
<dbReference type="PANTHER" id="PTHR32063">
    <property type="match status" value="1"/>
</dbReference>
<evidence type="ECO:0000313" key="10">
    <source>
        <dbReference type="EMBL" id="HJA09585.1"/>
    </source>
</evidence>
<dbReference type="Gene3D" id="3.30.70.1320">
    <property type="entry name" value="Multidrug efflux transporter AcrB pore domain like"/>
    <property type="match status" value="1"/>
</dbReference>
<keyword evidence="5" id="KW-0997">Cell inner membrane</keyword>
<dbReference type="InterPro" id="IPR001036">
    <property type="entry name" value="Acrflvin-R"/>
</dbReference>
<comment type="similarity">
    <text evidence="2">Belongs to the resistance-nodulation-cell division (RND) (TC 2.A.6) family.</text>
</comment>
<dbReference type="GO" id="GO:0009636">
    <property type="term" value="P:response to toxic substance"/>
    <property type="evidence" value="ECO:0007669"/>
    <property type="project" value="UniProtKB-ARBA"/>
</dbReference>
<feature type="transmembrane region" description="Helical" evidence="9">
    <location>
        <begin position="875"/>
        <end position="893"/>
    </location>
</feature>
<dbReference type="NCBIfam" id="TIGR00915">
    <property type="entry name" value="2A0602"/>
    <property type="match status" value="1"/>
</dbReference>
<organism evidence="10 11">
    <name type="scientific">Candidatus Mailhella merdigallinarum</name>
    <dbReference type="NCBI Taxonomy" id="2838658"/>
    <lineage>
        <taxon>Bacteria</taxon>
        <taxon>Pseudomonadati</taxon>
        <taxon>Thermodesulfobacteriota</taxon>
        <taxon>Desulfovibrionia</taxon>
        <taxon>Desulfovibrionales</taxon>
        <taxon>Desulfovibrionaceae</taxon>
        <taxon>Mailhella</taxon>
    </lineage>
</organism>
<comment type="subcellular location">
    <subcellularLocation>
        <location evidence="1">Cell inner membrane</location>
        <topology evidence="1">Multi-pass membrane protein</topology>
    </subcellularLocation>
</comment>
<feature type="transmembrane region" description="Helical" evidence="9">
    <location>
        <begin position="474"/>
        <end position="497"/>
    </location>
</feature>
<dbReference type="SUPFAM" id="SSF82714">
    <property type="entry name" value="Multidrug efflux transporter AcrB TolC docking domain, DN and DC subdomains"/>
    <property type="match status" value="2"/>
</dbReference>
<dbReference type="Gene3D" id="1.20.1640.10">
    <property type="entry name" value="Multidrug efflux transporter AcrB transmembrane domain"/>
    <property type="match status" value="2"/>
</dbReference>
<evidence type="ECO:0000256" key="4">
    <source>
        <dbReference type="ARBA" id="ARBA00022475"/>
    </source>
</evidence>
<keyword evidence="8 9" id="KW-0472">Membrane</keyword>
<feature type="transmembrane region" description="Helical" evidence="9">
    <location>
        <begin position="926"/>
        <end position="954"/>
    </location>
</feature>
<dbReference type="EMBL" id="DXAN01000032">
    <property type="protein sequence ID" value="HJA09585.1"/>
    <property type="molecule type" value="Genomic_DNA"/>
</dbReference>
<evidence type="ECO:0000256" key="8">
    <source>
        <dbReference type="ARBA" id="ARBA00023136"/>
    </source>
</evidence>
<dbReference type="GO" id="GO:0015562">
    <property type="term" value="F:efflux transmembrane transporter activity"/>
    <property type="evidence" value="ECO:0007669"/>
    <property type="project" value="InterPro"/>
</dbReference>
<dbReference type="Gene3D" id="3.30.70.1430">
    <property type="entry name" value="Multidrug efflux transporter AcrB pore domain"/>
    <property type="match status" value="2"/>
</dbReference>
<comment type="caution">
    <text evidence="10">The sequence shown here is derived from an EMBL/GenBank/DDBJ whole genome shotgun (WGS) entry which is preliminary data.</text>
</comment>
<dbReference type="GO" id="GO:0005886">
    <property type="term" value="C:plasma membrane"/>
    <property type="evidence" value="ECO:0007669"/>
    <property type="project" value="UniProtKB-SubCell"/>
</dbReference>
<dbReference type="Gene3D" id="3.30.2090.10">
    <property type="entry name" value="Multidrug efflux transporter AcrB TolC docking domain, DN and DC subdomains"/>
    <property type="match status" value="2"/>
</dbReference>
<dbReference type="PRINTS" id="PR00702">
    <property type="entry name" value="ACRIFLAVINRP"/>
</dbReference>
<dbReference type="SUPFAM" id="SSF82866">
    <property type="entry name" value="Multidrug efflux transporter AcrB transmembrane domain"/>
    <property type="match status" value="2"/>
</dbReference>
<dbReference type="FunFam" id="3.30.70.1430:FF:000002">
    <property type="entry name" value="Efflux pump membrane transporter"/>
    <property type="match status" value="1"/>
</dbReference>
<keyword evidence="4" id="KW-1003">Cell membrane</keyword>
<evidence type="ECO:0000256" key="7">
    <source>
        <dbReference type="ARBA" id="ARBA00022989"/>
    </source>
</evidence>
<dbReference type="Pfam" id="PF00873">
    <property type="entry name" value="ACR_tran"/>
    <property type="match status" value="1"/>
</dbReference>
<feature type="transmembrane region" description="Helical" evidence="9">
    <location>
        <begin position="344"/>
        <end position="363"/>
    </location>
</feature>
<dbReference type="Gene3D" id="3.30.70.1440">
    <property type="entry name" value="Multidrug efflux transporter AcrB pore domain"/>
    <property type="match status" value="1"/>
</dbReference>
<keyword evidence="6 9" id="KW-0812">Transmembrane</keyword>
<dbReference type="NCBIfam" id="NF000282">
    <property type="entry name" value="RND_permease_1"/>
    <property type="match status" value="1"/>
</dbReference>
<keyword evidence="7 9" id="KW-1133">Transmembrane helix</keyword>